<dbReference type="InterPro" id="IPR010982">
    <property type="entry name" value="Lambda_DNA-bd_dom_sf"/>
</dbReference>
<dbReference type="CDD" id="cd00093">
    <property type="entry name" value="HTH_XRE"/>
    <property type="match status" value="1"/>
</dbReference>
<dbReference type="Gene3D" id="1.10.260.40">
    <property type="entry name" value="lambda repressor-like DNA-binding domains"/>
    <property type="match status" value="1"/>
</dbReference>
<dbReference type="GO" id="GO:0003677">
    <property type="term" value="F:DNA binding"/>
    <property type="evidence" value="ECO:0007669"/>
    <property type="project" value="InterPro"/>
</dbReference>
<dbReference type="EMBL" id="NUBY01000012">
    <property type="protein sequence ID" value="PEQ09740.1"/>
    <property type="molecule type" value="Genomic_DNA"/>
</dbReference>
<dbReference type="RefSeq" id="WP_098225869.1">
    <property type="nucleotide sequence ID" value="NZ_NUBY01000012.1"/>
</dbReference>
<dbReference type="InterPro" id="IPR001387">
    <property type="entry name" value="Cro/C1-type_HTH"/>
</dbReference>
<reference evidence="2 3" key="1">
    <citation type="submission" date="2017-09" db="EMBL/GenBank/DDBJ databases">
        <title>Large-scale bioinformatics analysis of Bacillus genomes uncovers conserved roles of natural products in bacterial physiology.</title>
        <authorList>
            <consortium name="Agbiome Team Llc"/>
            <person name="Bleich R.M."/>
            <person name="Grubbs K.J."/>
            <person name="Santa Maria K.C."/>
            <person name="Allen S.E."/>
            <person name="Farag S."/>
            <person name="Shank E.A."/>
            <person name="Bowers A."/>
        </authorList>
    </citation>
    <scope>NUCLEOTIDE SEQUENCE [LARGE SCALE GENOMIC DNA]</scope>
    <source>
        <strain evidence="2 3">AFS021349</strain>
    </source>
</reference>
<dbReference type="AlphaFoldDB" id="A0A2A8HKV2"/>
<organism evidence="2 3">
    <name type="scientific">Bacillus toyonensis</name>
    <dbReference type="NCBI Taxonomy" id="155322"/>
    <lineage>
        <taxon>Bacteria</taxon>
        <taxon>Bacillati</taxon>
        <taxon>Bacillota</taxon>
        <taxon>Bacilli</taxon>
        <taxon>Bacillales</taxon>
        <taxon>Bacillaceae</taxon>
        <taxon>Bacillus</taxon>
        <taxon>Bacillus cereus group</taxon>
    </lineage>
</organism>
<dbReference type="SUPFAM" id="SSF47413">
    <property type="entry name" value="lambda repressor-like DNA-binding domains"/>
    <property type="match status" value="1"/>
</dbReference>
<proteinExistence type="predicted"/>
<dbReference type="SMART" id="SM00530">
    <property type="entry name" value="HTH_XRE"/>
    <property type="match status" value="1"/>
</dbReference>
<accession>A0A2A8HKV2</accession>
<feature type="domain" description="HTH cro/C1-type" evidence="1">
    <location>
        <begin position="20"/>
        <end position="76"/>
    </location>
</feature>
<comment type="caution">
    <text evidence="2">The sequence shown here is derived from an EMBL/GenBank/DDBJ whole genome shotgun (WGS) entry which is preliminary data.</text>
</comment>
<evidence type="ECO:0000313" key="3">
    <source>
        <dbReference type="Proteomes" id="UP000220841"/>
    </source>
</evidence>
<dbReference type="PROSITE" id="PS50943">
    <property type="entry name" value="HTH_CROC1"/>
    <property type="match status" value="1"/>
</dbReference>
<evidence type="ECO:0000313" key="2">
    <source>
        <dbReference type="EMBL" id="PEQ09740.1"/>
    </source>
</evidence>
<gene>
    <name evidence="2" type="ORF">CN585_04455</name>
</gene>
<dbReference type="Pfam" id="PF01381">
    <property type="entry name" value="HTH_3"/>
    <property type="match status" value="1"/>
</dbReference>
<sequence length="95" mass="11435">MIGNEYKNLKYKPEIKPHMLKWVRLSRNLTQSDVAVKLSVSQKMVSDYENGKVTDFSPLVYSKVCELLRAYRVDRFEIDSYRKLMEIKQRRNYRV</sequence>
<name>A0A2A8HKV2_9BACI</name>
<dbReference type="Proteomes" id="UP000220841">
    <property type="component" value="Unassembled WGS sequence"/>
</dbReference>
<protein>
    <submittedName>
        <fullName evidence="2">Transcriptional regulator</fullName>
    </submittedName>
</protein>
<evidence type="ECO:0000259" key="1">
    <source>
        <dbReference type="PROSITE" id="PS50943"/>
    </source>
</evidence>